<accession>A0ABW9XB16</accession>
<evidence type="ECO:0000256" key="3">
    <source>
        <dbReference type="ARBA" id="ARBA00022692"/>
    </source>
</evidence>
<dbReference type="EMBL" id="JAAAPO010000001">
    <property type="protein sequence ID" value="NBC35723.1"/>
    <property type="molecule type" value="Genomic_DNA"/>
</dbReference>
<dbReference type="InterPro" id="IPR037185">
    <property type="entry name" value="EmrE-like"/>
</dbReference>
<evidence type="ECO:0000256" key="1">
    <source>
        <dbReference type="ARBA" id="ARBA00004141"/>
    </source>
</evidence>
<sequence length="296" mass="31382">MGLRLCAALMVSTLFLLVKLAGQSGVKLPEIMFWRQAISLPLIGGWLAAQGQLSRLSTRRLPMHAARAVSGTIGMVCNFSASILLPLAVATILGFTTPMFAVLLSALLLREHVGPWRWVSVALGFAGVLLIALPSGGVSGINPLGVAAGIASGFMVALISIQIRDMTRTEHSPAMVFYFALFGTLVTAPLLPLYMTAHSPAQWAILMGVGLVGTAGQFLLTGALRFGAVSSVIVMDYTSLIWTTLFGEVIFNQMPPATVWLGAPLIVAAGLVIAWREHRLHLLRQRLAAQAEGSAA</sequence>
<evidence type="ECO:0000259" key="7">
    <source>
        <dbReference type="Pfam" id="PF00892"/>
    </source>
</evidence>
<name>A0ABW9XB16_9SPHN</name>
<gene>
    <name evidence="8" type="ORF">GTZ99_04035</name>
</gene>
<proteinExistence type="inferred from homology"/>
<feature type="transmembrane region" description="Helical" evidence="6">
    <location>
        <begin position="257"/>
        <end position="275"/>
    </location>
</feature>
<keyword evidence="9" id="KW-1185">Reference proteome</keyword>
<protein>
    <submittedName>
        <fullName evidence="8">EamA family transporter</fullName>
    </submittedName>
</protein>
<feature type="transmembrane region" description="Helical" evidence="6">
    <location>
        <begin position="201"/>
        <end position="220"/>
    </location>
</feature>
<comment type="caution">
    <text evidence="8">The sequence shown here is derived from an EMBL/GenBank/DDBJ whole genome shotgun (WGS) entry which is preliminary data.</text>
</comment>
<evidence type="ECO:0000313" key="9">
    <source>
        <dbReference type="Proteomes" id="UP000753724"/>
    </source>
</evidence>
<comment type="subcellular location">
    <subcellularLocation>
        <location evidence="1">Membrane</location>
        <topology evidence="1">Multi-pass membrane protein</topology>
    </subcellularLocation>
</comment>
<dbReference type="PANTHER" id="PTHR22911:SF6">
    <property type="entry name" value="SOLUTE CARRIER FAMILY 35 MEMBER G1"/>
    <property type="match status" value="1"/>
</dbReference>
<keyword evidence="4 6" id="KW-1133">Transmembrane helix</keyword>
<evidence type="ECO:0000256" key="6">
    <source>
        <dbReference type="SAM" id="Phobius"/>
    </source>
</evidence>
<feature type="transmembrane region" description="Helical" evidence="6">
    <location>
        <begin position="232"/>
        <end position="251"/>
    </location>
</feature>
<evidence type="ECO:0000256" key="5">
    <source>
        <dbReference type="ARBA" id="ARBA00023136"/>
    </source>
</evidence>
<keyword evidence="5 6" id="KW-0472">Membrane</keyword>
<reference evidence="9" key="1">
    <citation type="submission" date="2020-01" db="EMBL/GenBank/DDBJ databases">
        <title>Sphingomonas sp. strain CSW-10.</title>
        <authorList>
            <person name="Chen W.-M."/>
        </authorList>
    </citation>
    <scope>NUCLEOTIDE SEQUENCE [LARGE SCALE GENOMIC DNA]</scope>
    <source>
        <strain evidence="9">FSY-8</strain>
    </source>
</reference>
<keyword evidence="3 6" id="KW-0812">Transmembrane</keyword>
<feature type="transmembrane region" description="Helical" evidence="6">
    <location>
        <begin position="141"/>
        <end position="163"/>
    </location>
</feature>
<dbReference type="Proteomes" id="UP000753724">
    <property type="component" value="Unassembled WGS sequence"/>
</dbReference>
<dbReference type="Pfam" id="PF00892">
    <property type="entry name" value="EamA"/>
    <property type="match status" value="2"/>
</dbReference>
<evidence type="ECO:0000256" key="2">
    <source>
        <dbReference type="ARBA" id="ARBA00009853"/>
    </source>
</evidence>
<organism evidence="8 9">
    <name type="scientific">Novosphingobium ovatum</name>
    <dbReference type="NCBI Taxonomy" id="1908523"/>
    <lineage>
        <taxon>Bacteria</taxon>
        <taxon>Pseudomonadati</taxon>
        <taxon>Pseudomonadota</taxon>
        <taxon>Alphaproteobacteria</taxon>
        <taxon>Sphingomonadales</taxon>
        <taxon>Sphingomonadaceae</taxon>
        <taxon>Novosphingobium</taxon>
    </lineage>
</organism>
<comment type="similarity">
    <text evidence="2">Belongs to the drug/metabolite transporter (DMT) superfamily. 10 TMS drug/metabolite exporter (DME) (TC 2.A.7.3) family.</text>
</comment>
<feature type="transmembrane region" description="Helical" evidence="6">
    <location>
        <begin position="175"/>
        <end position="195"/>
    </location>
</feature>
<feature type="transmembrane region" description="Helical" evidence="6">
    <location>
        <begin position="87"/>
        <end position="109"/>
    </location>
</feature>
<evidence type="ECO:0000256" key="4">
    <source>
        <dbReference type="ARBA" id="ARBA00022989"/>
    </source>
</evidence>
<dbReference type="SUPFAM" id="SSF103481">
    <property type="entry name" value="Multidrug resistance efflux transporter EmrE"/>
    <property type="match status" value="2"/>
</dbReference>
<evidence type="ECO:0000313" key="8">
    <source>
        <dbReference type="EMBL" id="NBC35723.1"/>
    </source>
</evidence>
<dbReference type="InterPro" id="IPR000620">
    <property type="entry name" value="EamA_dom"/>
</dbReference>
<feature type="domain" description="EamA" evidence="7">
    <location>
        <begin position="5"/>
        <end position="132"/>
    </location>
</feature>
<feature type="transmembrane region" description="Helical" evidence="6">
    <location>
        <begin position="116"/>
        <end position="135"/>
    </location>
</feature>
<feature type="domain" description="EamA" evidence="7">
    <location>
        <begin position="144"/>
        <end position="273"/>
    </location>
</feature>
<dbReference type="PANTHER" id="PTHR22911">
    <property type="entry name" value="ACYL-MALONYL CONDENSING ENZYME-RELATED"/>
    <property type="match status" value="1"/>
</dbReference>